<sequence>MMVKVAVKQLRRTWRVWVGALVMVIVGATGITAVRLHLATASTMPSEKARAIFSLAYGEIVFLIVASVAMLASTARYAVAATRAEYARLQLVGVLPRQVFTIVLVQLLAVGVIGVVFGSGLGIVCAQPTLDYMVHQTTLQQTVPVVYLAHSIVISALIVLVVTLFSGVRSARAASLMPALWALRETEETPAVKFSCGRLIFTLVLAGCTIALAVGIQFVRIDPHQERVDAAISGVVILGILLGLCLISLLAALAPLLSSGFISVWSAIIPMRLSASWSIARRFIQHSGGRSAATLTPVLIAVGLPGILSTVSDTIATGMSFGSGTNSGGLSVILSPALLTTTIGAATIIFMGSLSRSRDFALLVLTGVSRAVIARIVVFESLMYALSSFLLALGVMAVVGFSVSSRFPAETKVTSALGWDVAAVTAGCAWVILCLANLAPVLRYNRLKLVSAT</sequence>
<feature type="transmembrane region" description="Helical" evidence="6">
    <location>
        <begin position="231"/>
        <end position="254"/>
    </location>
</feature>
<feature type="transmembrane region" description="Helical" evidence="6">
    <location>
        <begin position="145"/>
        <end position="168"/>
    </location>
</feature>
<dbReference type="GO" id="GO:0005886">
    <property type="term" value="C:plasma membrane"/>
    <property type="evidence" value="ECO:0007669"/>
    <property type="project" value="UniProtKB-SubCell"/>
</dbReference>
<gene>
    <name evidence="8" type="ORF">NCTC10918_01441</name>
</gene>
<feature type="domain" description="ABC3 transporter permease C-terminal" evidence="7">
    <location>
        <begin position="60"/>
        <end position="174"/>
    </location>
</feature>
<keyword evidence="3 6" id="KW-0812">Transmembrane</keyword>
<dbReference type="STRING" id="762948.HMPREF0733_10398"/>
<feature type="transmembrane region" description="Helical" evidence="6">
    <location>
        <begin position="292"/>
        <end position="312"/>
    </location>
</feature>
<comment type="subcellular location">
    <subcellularLocation>
        <location evidence="1">Cell membrane</location>
        <topology evidence="1">Multi-pass membrane protein</topology>
    </subcellularLocation>
</comment>
<feature type="transmembrane region" description="Helical" evidence="6">
    <location>
        <begin position="384"/>
        <end position="404"/>
    </location>
</feature>
<feature type="transmembrane region" description="Helical" evidence="6">
    <location>
        <begin position="199"/>
        <end position="219"/>
    </location>
</feature>
<protein>
    <submittedName>
        <fullName evidence="8">Outer membrane-specific lipoprotein transporter subunit LolC</fullName>
    </submittedName>
</protein>
<dbReference type="InterPro" id="IPR003838">
    <property type="entry name" value="ABC3_permease_C"/>
</dbReference>
<evidence type="ECO:0000256" key="4">
    <source>
        <dbReference type="ARBA" id="ARBA00022989"/>
    </source>
</evidence>
<keyword evidence="2" id="KW-1003">Cell membrane</keyword>
<dbReference type="EMBL" id="LR134521">
    <property type="protein sequence ID" value="VEJ30164.1"/>
    <property type="molecule type" value="Genomic_DNA"/>
</dbReference>
<feature type="transmembrane region" description="Helical" evidence="6">
    <location>
        <begin position="360"/>
        <end position="378"/>
    </location>
</feature>
<evidence type="ECO:0000256" key="5">
    <source>
        <dbReference type="ARBA" id="ARBA00023136"/>
    </source>
</evidence>
<dbReference type="Proteomes" id="UP000270988">
    <property type="component" value="Chromosome"/>
</dbReference>
<evidence type="ECO:0000313" key="9">
    <source>
        <dbReference type="Proteomes" id="UP000270988"/>
    </source>
</evidence>
<name>A0A448UWD4_9MICC</name>
<evidence type="ECO:0000313" key="8">
    <source>
        <dbReference type="EMBL" id="VEJ30164.1"/>
    </source>
</evidence>
<feature type="transmembrane region" description="Helical" evidence="6">
    <location>
        <begin position="332"/>
        <end position="353"/>
    </location>
</feature>
<keyword evidence="5 6" id="KW-0472">Membrane</keyword>
<proteinExistence type="predicted"/>
<feature type="transmembrane region" description="Helical" evidence="6">
    <location>
        <begin position="14"/>
        <end position="34"/>
    </location>
</feature>
<keyword evidence="8" id="KW-0449">Lipoprotein</keyword>
<evidence type="ECO:0000259" key="7">
    <source>
        <dbReference type="Pfam" id="PF02687"/>
    </source>
</evidence>
<keyword evidence="4 6" id="KW-1133">Transmembrane helix</keyword>
<evidence type="ECO:0000256" key="6">
    <source>
        <dbReference type="SAM" id="Phobius"/>
    </source>
</evidence>
<accession>A0A448UWD4</accession>
<dbReference type="Pfam" id="PF02687">
    <property type="entry name" value="FtsX"/>
    <property type="match status" value="1"/>
</dbReference>
<feature type="transmembrane region" description="Helical" evidence="6">
    <location>
        <begin position="99"/>
        <end position="124"/>
    </location>
</feature>
<evidence type="ECO:0000256" key="1">
    <source>
        <dbReference type="ARBA" id="ARBA00004651"/>
    </source>
</evidence>
<reference evidence="8 9" key="1">
    <citation type="submission" date="2018-12" db="EMBL/GenBank/DDBJ databases">
        <authorList>
            <consortium name="Pathogen Informatics"/>
        </authorList>
    </citation>
    <scope>NUCLEOTIDE SEQUENCE [LARGE SCALE GENOMIC DNA]</scope>
    <source>
        <strain evidence="8 9">NCTC10918</strain>
    </source>
</reference>
<feature type="transmembrane region" description="Helical" evidence="6">
    <location>
        <begin position="416"/>
        <end position="439"/>
    </location>
</feature>
<evidence type="ECO:0000256" key="3">
    <source>
        <dbReference type="ARBA" id="ARBA00022692"/>
    </source>
</evidence>
<dbReference type="AlphaFoldDB" id="A0A448UWD4"/>
<organism evidence="8 9">
    <name type="scientific">Rothia dentocariosa</name>
    <dbReference type="NCBI Taxonomy" id="2047"/>
    <lineage>
        <taxon>Bacteria</taxon>
        <taxon>Bacillati</taxon>
        <taxon>Actinomycetota</taxon>
        <taxon>Actinomycetes</taxon>
        <taxon>Micrococcales</taxon>
        <taxon>Micrococcaceae</taxon>
        <taxon>Rothia</taxon>
    </lineage>
</organism>
<feature type="transmembrane region" description="Helical" evidence="6">
    <location>
        <begin position="55"/>
        <end position="79"/>
    </location>
</feature>
<evidence type="ECO:0000256" key="2">
    <source>
        <dbReference type="ARBA" id="ARBA00022475"/>
    </source>
</evidence>